<reference evidence="1" key="1">
    <citation type="submission" date="2021-01" db="EMBL/GenBank/DDBJ databases">
        <authorList>
            <person name="Corre E."/>
            <person name="Pelletier E."/>
            <person name="Niang G."/>
            <person name="Scheremetjew M."/>
            <person name="Finn R."/>
            <person name="Kale V."/>
            <person name="Holt S."/>
            <person name="Cochrane G."/>
            <person name="Meng A."/>
            <person name="Brown T."/>
            <person name="Cohen L."/>
        </authorList>
    </citation>
    <scope>NUCLEOTIDE SEQUENCE</scope>
    <source>
        <strain evidence="1">SoJaBio B1-5/56/2</strain>
    </source>
</reference>
<dbReference type="InterPro" id="IPR036412">
    <property type="entry name" value="HAD-like_sf"/>
</dbReference>
<evidence type="ECO:0000313" key="1">
    <source>
        <dbReference type="EMBL" id="CAE2337732.1"/>
    </source>
</evidence>
<name>A0A7S4UZ26_9EUKA</name>
<dbReference type="AlphaFoldDB" id="A0A7S4UZ26"/>
<sequence length="259" mass="29463">MASACLSHPKFHLVPETEEQQQRHPLTDIYRGSVVSLLSEMKEDQLTHGKDNIHQFVFFDFDDTLHHTITAAKLYYFSQYSHEELEKMREEMEGEGVFFNPEDPPFHPWMLNFLTELKNECGNIFILSAGSGIQTGYDEKGEKNIEFTLMSNYARCWANAYNVPIFNVFGADPSLLSPSSSPYISPAALSFKNQIDPPEQQQKIISFLLAYLERKKQDLSSSSPSTSSSFYSQPFTLSTEEIEGGGEKMENVLCLVEKN</sequence>
<protein>
    <submittedName>
        <fullName evidence="1">Uncharacterized protein</fullName>
    </submittedName>
</protein>
<accession>A0A7S4UZ26</accession>
<dbReference type="SUPFAM" id="SSF56784">
    <property type="entry name" value="HAD-like"/>
    <property type="match status" value="1"/>
</dbReference>
<organism evidence="1">
    <name type="scientific">Paramoeba aestuarina</name>
    <dbReference type="NCBI Taxonomy" id="180227"/>
    <lineage>
        <taxon>Eukaryota</taxon>
        <taxon>Amoebozoa</taxon>
        <taxon>Discosea</taxon>
        <taxon>Flabellinia</taxon>
        <taxon>Dactylopodida</taxon>
        <taxon>Paramoebidae</taxon>
        <taxon>Paramoeba</taxon>
    </lineage>
</organism>
<gene>
    <name evidence="1" type="ORF">NAES01612_LOCUS24883</name>
</gene>
<proteinExistence type="predicted"/>
<dbReference type="EMBL" id="HBKR01038132">
    <property type="protein sequence ID" value="CAE2337732.1"/>
    <property type="molecule type" value="Transcribed_RNA"/>
</dbReference>